<keyword evidence="1" id="KW-0472">Membrane</keyword>
<proteinExistence type="predicted"/>
<keyword evidence="1" id="KW-1133">Transmembrane helix</keyword>
<feature type="transmembrane region" description="Helical" evidence="1">
    <location>
        <begin position="110"/>
        <end position="133"/>
    </location>
</feature>
<feature type="transmembrane region" description="Helical" evidence="1">
    <location>
        <begin position="16"/>
        <end position="38"/>
    </location>
</feature>
<feature type="transmembrane region" description="Helical" evidence="1">
    <location>
        <begin position="77"/>
        <end position="98"/>
    </location>
</feature>
<dbReference type="AlphaFoldDB" id="A0A7Y9UUD4"/>
<reference evidence="2 3" key="1">
    <citation type="submission" date="2020-07" db="EMBL/GenBank/DDBJ databases">
        <title>Sequencing the genomes of 1000 actinobacteria strains.</title>
        <authorList>
            <person name="Klenk H.-P."/>
        </authorList>
    </citation>
    <scope>NUCLEOTIDE SEQUENCE [LARGE SCALE GENOMIC DNA]</scope>
    <source>
        <strain evidence="2 3">DSM 23819</strain>
    </source>
</reference>
<dbReference type="RefSeq" id="WP_179503497.1">
    <property type="nucleotide sequence ID" value="NZ_JACCAA010000001.1"/>
</dbReference>
<gene>
    <name evidence="2" type="ORF">BJ980_003507</name>
</gene>
<comment type="caution">
    <text evidence="2">The sequence shown here is derived from an EMBL/GenBank/DDBJ whole genome shotgun (WGS) entry which is preliminary data.</text>
</comment>
<dbReference type="EMBL" id="JACCAA010000001">
    <property type="protein sequence ID" value="NYG60584.1"/>
    <property type="molecule type" value="Genomic_DNA"/>
</dbReference>
<dbReference type="Proteomes" id="UP000540656">
    <property type="component" value="Unassembled WGS sequence"/>
</dbReference>
<keyword evidence="3" id="KW-1185">Reference proteome</keyword>
<feature type="transmembrane region" description="Helical" evidence="1">
    <location>
        <begin position="44"/>
        <end position="65"/>
    </location>
</feature>
<organism evidence="2 3">
    <name type="scientific">Nocardioides daedukensis</name>
    <dbReference type="NCBI Taxonomy" id="634462"/>
    <lineage>
        <taxon>Bacteria</taxon>
        <taxon>Bacillati</taxon>
        <taxon>Actinomycetota</taxon>
        <taxon>Actinomycetes</taxon>
        <taxon>Propionibacteriales</taxon>
        <taxon>Nocardioidaceae</taxon>
        <taxon>Nocardioides</taxon>
    </lineage>
</organism>
<evidence type="ECO:0000313" key="2">
    <source>
        <dbReference type="EMBL" id="NYG60584.1"/>
    </source>
</evidence>
<evidence type="ECO:0000256" key="1">
    <source>
        <dbReference type="SAM" id="Phobius"/>
    </source>
</evidence>
<keyword evidence="1" id="KW-0812">Transmembrane</keyword>
<accession>A0A7Y9UUD4</accession>
<evidence type="ECO:0000313" key="3">
    <source>
        <dbReference type="Proteomes" id="UP000540656"/>
    </source>
</evidence>
<protein>
    <submittedName>
        <fullName evidence="2">ATP synthase protein I</fullName>
    </submittedName>
</protein>
<sequence>MTTELKRSSAAHGGSALLGAGLTALVLGLGTALVGVLVSGSSALLGALIGTAIIIGVFGTGALAVDLISRTMPTMSLLVALMTYLLQVIGMGLIFVALKASGALDSAVDARWLGGVVIAGTLVWLTVQVVLATRLRLPVYDLKDAGER</sequence>
<name>A0A7Y9UUD4_9ACTN</name>